<comment type="caution">
    <text evidence="2">The sequence shown here is derived from an EMBL/GenBank/DDBJ whole genome shotgun (WGS) entry which is preliminary data.</text>
</comment>
<organism evidence="2 3">
    <name type="scientific">Forsythia ovata</name>
    <dbReference type="NCBI Taxonomy" id="205694"/>
    <lineage>
        <taxon>Eukaryota</taxon>
        <taxon>Viridiplantae</taxon>
        <taxon>Streptophyta</taxon>
        <taxon>Embryophyta</taxon>
        <taxon>Tracheophyta</taxon>
        <taxon>Spermatophyta</taxon>
        <taxon>Magnoliopsida</taxon>
        <taxon>eudicotyledons</taxon>
        <taxon>Gunneridae</taxon>
        <taxon>Pentapetalae</taxon>
        <taxon>asterids</taxon>
        <taxon>lamiids</taxon>
        <taxon>Lamiales</taxon>
        <taxon>Oleaceae</taxon>
        <taxon>Forsythieae</taxon>
        <taxon>Forsythia</taxon>
    </lineage>
</organism>
<sequence length="173" mass="20080">MSKTFNLEEARLTLSVQLFKYAKRKIDEGFDTDEERVSDRFSNQNPSMLTQNNITGLPMRPLDKAGCKSRDSARVGRDLRERANRPTPKDRPLQYFSENLPHTRNRTCVVRGFLPTSSSSHDLEEDLYFVESENVFEDYMSKMSENALKRELKIAILEGVREVDSEIDDFEYA</sequence>
<evidence type="ECO:0000256" key="1">
    <source>
        <dbReference type="SAM" id="MobiDB-lite"/>
    </source>
</evidence>
<feature type="compositionally biased region" description="Polar residues" evidence="1">
    <location>
        <begin position="40"/>
        <end position="55"/>
    </location>
</feature>
<gene>
    <name evidence="2" type="ORF">Fot_36345</name>
</gene>
<evidence type="ECO:0000313" key="3">
    <source>
        <dbReference type="Proteomes" id="UP001604277"/>
    </source>
</evidence>
<feature type="compositionally biased region" description="Basic and acidic residues" evidence="1">
    <location>
        <begin position="61"/>
        <end position="92"/>
    </location>
</feature>
<name>A0ABD1SP58_9LAMI</name>
<keyword evidence="3" id="KW-1185">Reference proteome</keyword>
<evidence type="ECO:0000313" key="2">
    <source>
        <dbReference type="EMBL" id="KAL2502497.1"/>
    </source>
</evidence>
<protein>
    <submittedName>
        <fullName evidence="2">Uncharacterized protein</fullName>
    </submittedName>
</protein>
<dbReference type="Proteomes" id="UP001604277">
    <property type="component" value="Unassembled WGS sequence"/>
</dbReference>
<dbReference type="AlphaFoldDB" id="A0ABD1SP58"/>
<dbReference type="EMBL" id="JBFOLJ010000010">
    <property type="protein sequence ID" value="KAL2502497.1"/>
    <property type="molecule type" value="Genomic_DNA"/>
</dbReference>
<proteinExistence type="predicted"/>
<reference evidence="3" key="1">
    <citation type="submission" date="2024-07" db="EMBL/GenBank/DDBJ databases">
        <title>Two chromosome-level genome assemblies of Korean endemic species Abeliophyllum distichum and Forsythia ovata (Oleaceae).</title>
        <authorList>
            <person name="Jang H."/>
        </authorList>
    </citation>
    <scope>NUCLEOTIDE SEQUENCE [LARGE SCALE GENOMIC DNA]</scope>
</reference>
<feature type="region of interest" description="Disordered" evidence="1">
    <location>
        <begin position="35"/>
        <end position="92"/>
    </location>
</feature>
<accession>A0ABD1SP58</accession>